<keyword evidence="1" id="KW-0175">Coiled coil</keyword>
<dbReference type="Proteomes" id="UP000887575">
    <property type="component" value="Unassembled WGS sequence"/>
</dbReference>
<dbReference type="InterPro" id="IPR001304">
    <property type="entry name" value="C-type_lectin-like"/>
</dbReference>
<dbReference type="SMART" id="SM00034">
    <property type="entry name" value="CLECT"/>
    <property type="match status" value="1"/>
</dbReference>
<feature type="domain" description="C-type lectin" evidence="2">
    <location>
        <begin position="318"/>
        <end position="427"/>
    </location>
</feature>
<dbReference type="SUPFAM" id="SSF56436">
    <property type="entry name" value="C-type lectin-like"/>
    <property type="match status" value="1"/>
</dbReference>
<protein>
    <recommendedName>
        <fullName evidence="2">C-type lectin domain-containing protein</fullName>
    </recommendedName>
</protein>
<dbReference type="InterPro" id="IPR050111">
    <property type="entry name" value="C-type_lectin/snaclec_domain"/>
</dbReference>
<proteinExistence type="predicted"/>
<evidence type="ECO:0000313" key="4">
    <source>
        <dbReference type="WBParaSite" id="MBELARI_LOCUS2490"/>
    </source>
</evidence>
<dbReference type="Gene3D" id="1.10.287.1490">
    <property type="match status" value="1"/>
</dbReference>
<dbReference type="AlphaFoldDB" id="A0AAF3F6P9"/>
<evidence type="ECO:0000256" key="1">
    <source>
        <dbReference type="SAM" id="Coils"/>
    </source>
</evidence>
<feature type="coiled-coil region" evidence="1">
    <location>
        <begin position="62"/>
        <end position="124"/>
    </location>
</feature>
<evidence type="ECO:0000259" key="2">
    <source>
        <dbReference type="PROSITE" id="PS50041"/>
    </source>
</evidence>
<evidence type="ECO:0000313" key="3">
    <source>
        <dbReference type="Proteomes" id="UP000887575"/>
    </source>
</evidence>
<dbReference type="CDD" id="cd00037">
    <property type="entry name" value="CLECT"/>
    <property type="match status" value="1"/>
</dbReference>
<organism evidence="3 4">
    <name type="scientific">Mesorhabditis belari</name>
    <dbReference type="NCBI Taxonomy" id="2138241"/>
    <lineage>
        <taxon>Eukaryota</taxon>
        <taxon>Metazoa</taxon>
        <taxon>Ecdysozoa</taxon>
        <taxon>Nematoda</taxon>
        <taxon>Chromadorea</taxon>
        <taxon>Rhabditida</taxon>
        <taxon>Rhabditina</taxon>
        <taxon>Rhabditomorpha</taxon>
        <taxon>Rhabditoidea</taxon>
        <taxon>Rhabditidae</taxon>
        <taxon>Mesorhabditinae</taxon>
        <taxon>Mesorhabditis</taxon>
    </lineage>
</organism>
<dbReference type="Pfam" id="PF00059">
    <property type="entry name" value="Lectin_C"/>
    <property type="match status" value="1"/>
</dbReference>
<feature type="coiled-coil region" evidence="1">
    <location>
        <begin position="157"/>
        <end position="212"/>
    </location>
</feature>
<feature type="coiled-coil region" evidence="1">
    <location>
        <begin position="5"/>
        <end position="32"/>
    </location>
</feature>
<dbReference type="PANTHER" id="PTHR22803">
    <property type="entry name" value="MANNOSE, PHOSPHOLIPASE, LECTIN RECEPTOR RELATED"/>
    <property type="match status" value="1"/>
</dbReference>
<dbReference type="InterPro" id="IPR016186">
    <property type="entry name" value="C-type_lectin-like/link_sf"/>
</dbReference>
<sequence>MDNLSAMSLKKIAQLEADLEEMKRDKDVEMRQWAANMFEIEANLMEKIAKLEVDLVKGWERNRKLEGKMTETKGKNEDLEAQLSDQNVEGRKGMAKIGELAGKINALESKISGFETQIARERNETKEKDVEMSRWTAKIAQIEAKLEANSVDVNLLTVDGRERNRELERKMAETKRKNDDHEAQLNETQQELVEARAKISGLETEIKCEQKERSDEFTKINSKISQSDDRSTKIDAELKVEIDSKVAEMSRIISMKMAQIETDLMGKIMKLEADVHSFERENKTAEIMKLRADLNGTMTFLDLDLAGWSYLAKTASWYKVIDQKMTFDEVEAYCADQMGHLVCIHSREENDFVRKLAKTVGSYSSFWIGLKRNPNKRDALEWTDGSSMDFINWHRGQPDSDTHAALWNDDGKWRLYPRTYQFGLICKRSSQS</sequence>
<reference evidence="4" key="1">
    <citation type="submission" date="2024-02" db="UniProtKB">
        <authorList>
            <consortium name="WormBaseParasite"/>
        </authorList>
    </citation>
    <scope>IDENTIFICATION</scope>
</reference>
<accession>A0AAF3F6P9</accession>
<dbReference type="InterPro" id="IPR016187">
    <property type="entry name" value="CTDL_fold"/>
</dbReference>
<name>A0AAF3F6P9_9BILA</name>
<dbReference type="WBParaSite" id="MBELARI_LOCUS2490">
    <property type="protein sequence ID" value="MBELARI_LOCUS2490"/>
    <property type="gene ID" value="MBELARI_LOCUS2490"/>
</dbReference>
<dbReference type="PROSITE" id="PS50041">
    <property type="entry name" value="C_TYPE_LECTIN_2"/>
    <property type="match status" value="1"/>
</dbReference>
<keyword evidence="3" id="KW-1185">Reference proteome</keyword>
<dbReference type="Gene3D" id="3.10.100.10">
    <property type="entry name" value="Mannose-Binding Protein A, subunit A"/>
    <property type="match status" value="1"/>
</dbReference>